<keyword evidence="4" id="KW-0410">Iron transport</keyword>
<keyword evidence="10" id="KW-0998">Cell outer membrane</keyword>
<evidence type="ECO:0000313" key="15">
    <source>
        <dbReference type="EMBL" id="UZP73578.1"/>
    </source>
</evidence>
<dbReference type="InterPro" id="IPR036942">
    <property type="entry name" value="Beta-barrel_TonB_sf"/>
</dbReference>
<keyword evidence="5" id="KW-0812">Transmembrane</keyword>
<gene>
    <name evidence="15" type="ORF">E0F26_02005</name>
</gene>
<dbReference type="InterPro" id="IPR012910">
    <property type="entry name" value="Plug_dom"/>
</dbReference>
<evidence type="ECO:0000256" key="4">
    <source>
        <dbReference type="ARBA" id="ARBA00022496"/>
    </source>
</evidence>
<dbReference type="Pfam" id="PF00593">
    <property type="entry name" value="TonB_dep_Rec_b-barrel"/>
    <property type="match status" value="1"/>
</dbReference>
<comment type="subcellular location">
    <subcellularLocation>
        <location evidence="1">Cell outer membrane</location>
        <topology evidence="1">Multi-pass membrane protein</topology>
    </subcellularLocation>
</comment>
<dbReference type="InterPro" id="IPR000531">
    <property type="entry name" value="Beta-barrel_TonB"/>
</dbReference>
<name>A0ABY6Q5K9_9GAMM</name>
<keyword evidence="7" id="KW-0406">Ion transport</keyword>
<sequence length="951" mass="102937">MFRMKPSGKRPLSLAVAAAITPVLASTALAQNPQLEEVVVTATKRAENLQDVPISVNALTGDAMRSQNILTFDDYVEFLPNVVSAGIGPGQKEIYIRGSASEQSSITVAPAQGSAPGVALYFDEMPVSFGARNLDVYAADLERIEVLSGPQGTLFGASSQSGNMRLITNKPNQDEFEASLDFGMSNTKGGAASNNVEAMINLPLTDKLAVRFVGYSDNQGGWIDNQQATFTPNGEVIDRNNSAGFGPFFRDFPQTNIRSTTNTDIVADDWNEATYNGYRISAAYDFNDDWSGLITRMSQEIDVEGSFLVDPSLGDSTSEKYVPESNVDEFDITTWTLEGRIANLDVVYTGGYIDREVDALIDYTHYNNGGGYITYYLCSGNIYSGDKANAPNNCFDPTKQYADASTNERTTHEFRVSSDPDERLRWMAGVYTSDVDTTHIGEFQYYSTNDAFSDHIVNYFGSGDPFQVGNTTIPDTAGTVSEGPRSPLTTFYNDFTRTESETAYFGEVQFDLNDRLTAALSARRYSLKSQLQGASNFSFGCRYGAPFTDRDTPAGAGFGNAEVTPDGRCNSNAFSNSVTDRLLTLGDYAANGNADTILRATSPNGARDMFRGGGSNAATLAAIQNGNLDISAISEDGSTREEDTIVRFSLNFNLTDDVMLYGIYSEGYRPATQNRNAGQLAANQSGVYDGYVVPAVAVTDTLENIEFGMKGEFLDRTLRLNASFYMTDITDLQVSRFDPSNVAFLVFMENVGDAESNGVDLDFQWAPTNNLIISGAASFLDTKITRLNPQLEGVAVPVGSELPLAPSFAGNIRARYDFELPNMGANGYFTGAVTYRGESVAGIVGSAAFMDDTGVLAYGRESGLGQQDEGGTFGTVADRNGELPSNSRFVNEAATMVNIAAGVEKDNWLAELYVRNLTSEEGAIVQTAGKFSPEATVNRPRTVGLRLSYRF</sequence>
<proteinExistence type="inferred from homology"/>
<keyword evidence="3" id="KW-1134">Transmembrane beta strand</keyword>
<evidence type="ECO:0000256" key="7">
    <source>
        <dbReference type="ARBA" id="ARBA00023065"/>
    </source>
</evidence>
<keyword evidence="2" id="KW-0813">Transport</keyword>
<feature type="domain" description="TonB-dependent receptor-like beta-barrel" evidence="13">
    <location>
        <begin position="363"/>
        <end position="917"/>
    </location>
</feature>
<keyword evidence="8 11" id="KW-0798">TonB box</keyword>
<feature type="signal peptide" evidence="12">
    <location>
        <begin position="1"/>
        <end position="30"/>
    </location>
</feature>
<evidence type="ECO:0000256" key="3">
    <source>
        <dbReference type="ARBA" id="ARBA00022452"/>
    </source>
</evidence>
<evidence type="ECO:0000256" key="6">
    <source>
        <dbReference type="ARBA" id="ARBA00023004"/>
    </source>
</evidence>
<keyword evidence="6" id="KW-0408">Iron</keyword>
<keyword evidence="12" id="KW-0732">Signal</keyword>
<accession>A0ABY6Q5K9</accession>
<keyword evidence="15" id="KW-0675">Receptor</keyword>
<evidence type="ECO:0000256" key="8">
    <source>
        <dbReference type="ARBA" id="ARBA00023077"/>
    </source>
</evidence>
<organism evidence="15 16">
    <name type="scientific">Candidatus Paraluminiphilus aquimaris</name>
    <dbReference type="NCBI Taxonomy" id="2518994"/>
    <lineage>
        <taxon>Bacteria</taxon>
        <taxon>Pseudomonadati</taxon>
        <taxon>Pseudomonadota</taxon>
        <taxon>Gammaproteobacteria</taxon>
        <taxon>Cellvibrionales</taxon>
        <taxon>Halieaceae</taxon>
        <taxon>Candidatus Paraluminiphilus</taxon>
    </lineage>
</organism>
<evidence type="ECO:0000256" key="12">
    <source>
        <dbReference type="SAM" id="SignalP"/>
    </source>
</evidence>
<evidence type="ECO:0000256" key="10">
    <source>
        <dbReference type="ARBA" id="ARBA00023237"/>
    </source>
</evidence>
<feature type="chain" id="PRO_5045897418" evidence="12">
    <location>
        <begin position="31"/>
        <end position="951"/>
    </location>
</feature>
<dbReference type="RefSeq" id="WP_279242376.1">
    <property type="nucleotide sequence ID" value="NZ_CP036501.1"/>
</dbReference>
<evidence type="ECO:0000256" key="5">
    <source>
        <dbReference type="ARBA" id="ARBA00022692"/>
    </source>
</evidence>
<dbReference type="PANTHER" id="PTHR32552:SF81">
    <property type="entry name" value="TONB-DEPENDENT OUTER MEMBRANE RECEPTOR"/>
    <property type="match status" value="1"/>
</dbReference>
<evidence type="ECO:0000256" key="1">
    <source>
        <dbReference type="ARBA" id="ARBA00004571"/>
    </source>
</evidence>
<evidence type="ECO:0000256" key="2">
    <source>
        <dbReference type="ARBA" id="ARBA00022448"/>
    </source>
</evidence>
<evidence type="ECO:0000259" key="13">
    <source>
        <dbReference type="Pfam" id="PF00593"/>
    </source>
</evidence>
<dbReference type="Proteomes" id="UP001317963">
    <property type="component" value="Chromosome"/>
</dbReference>
<evidence type="ECO:0000259" key="14">
    <source>
        <dbReference type="Pfam" id="PF07715"/>
    </source>
</evidence>
<dbReference type="Gene3D" id="2.40.170.20">
    <property type="entry name" value="TonB-dependent receptor, beta-barrel domain"/>
    <property type="match status" value="2"/>
</dbReference>
<protein>
    <submittedName>
        <fullName evidence="15">TonB-dependent receptor</fullName>
    </submittedName>
</protein>
<keyword evidence="16" id="KW-1185">Reference proteome</keyword>
<comment type="similarity">
    <text evidence="11">Belongs to the TonB-dependent receptor family.</text>
</comment>
<evidence type="ECO:0000256" key="11">
    <source>
        <dbReference type="RuleBase" id="RU003357"/>
    </source>
</evidence>
<keyword evidence="9 11" id="KW-0472">Membrane</keyword>
<dbReference type="EMBL" id="CP036501">
    <property type="protein sequence ID" value="UZP73578.1"/>
    <property type="molecule type" value="Genomic_DNA"/>
</dbReference>
<feature type="domain" description="TonB-dependent receptor plug" evidence="14">
    <location>
        <begin position="49"/>
        <end position="162"/>
    </location>
</feature>
<evidence type="ECO:0000256" key="9">
    <source>
        <dbReference type="ARBA" id="ARBA00023136"/>
    </source>
</evidence>
<dbReference type="Pfam" id="PF07715">
    <property type="entry name" value="Plug"/>
    <property type="match status" value="1"/>
</dbReference>
<reference evidence="15 16" key="1">
    <citation type="submission" date="2019-02" db="EMBL/GenBank/DDBJ databases">
        <title>Halieaceae_genomes.</title>
        <authorList>
            <person name="Li S.-H."/>
        </authorList>
    </citation>
    <scope>NUCLEOTIDE SEQUENCE [LARGE SCALE GENOMIC DNA]</scope>
    <source>
        <strain evidence="15 16">JH123</strain>
    </source>
</reference>
<evidence type="ECO:0000313" key="16">
    <source>
        <dbReference type="Proteomes" id="UP001317963"/>
    </source>
</evidence>
<dbReference type="PANTHER" id="PTHR32552">
    <property type="entry name" value="FERRICHROME IRON RECEPTOR-RELATED"/>
    <property type="match status" value="1"/>
</dbReference>
<dbReference type="InterPro" id="IPR039426">
    <property type="entry name" value="TonB-dep_rcpt-like"/>
</dbReference>
<dbReference type="SUPFAM" id="SSF56935">
    <property type="entry name" value="Porins"/>
    <property type="match status" value="1"/>
</dbReference>